<dbReference type="Proteomes" id="UP000325517">
    <property type="component" value="Chromosome"/>
</dbReference>
<dbReference type="SUPFAM" id="SSF55781">
    <property type="entry name" value="GAF domain-like"/>
    <property type="match status" value="1"/>
</dbReference>
<dbReference type="PANTHER" id="PTHR44688">
    <property type="entry name" value="DNA-BINDING TRANSCRIPTIONAL ACTIVATOR DEVR_DOSR"/>
    <property type="match status" value="1"/>
</dbReference>
<feature type="domain" description="HTH luxR-type" evidence="4">
    <location>
        <begin position="421"/>
        <end position="486"/>
    </location>
</feature>
<keyword evidence="6" id="KW-1185">Reference proteome</keyword>
<dbReference type="Gene3D" id="1.10.10.10">
    <property type="entry name" value="Winged helix-like DNA-binding domain superfamily/Winged helix DNA-binding domain"/>
    <property type="match status" value="1"/>
</dbReference>
<sequence length="489" mass="56933">MQPDLFPYSDISFEEFRIFLKKSKTKLQINVNVQIRLETNLSKEEQSIIEFLASSFLQILTESNEDKTQTDLDTLLTTWIQTYSMILNYHYLYLFHLILEKAFANLLKNSEDAKAYSYMFYLPTIASKISNQLSNWKNLIKTSDDFHSHSSQNLLLSYLELFPIKELFLVQHHNITSPVIFGWGRTEQETIRRIPFYPLVDTNNAQLNELSEHSLTLKVGETSIYLYPITTLEKDQEETIRNYLFRFNDFASNNAQYEKTLLNKLQVLDELNKVLISYSGSNDFIKIIKGCEELLNYKRCVFYAYIPWSNEFKGVIGEELVKVQKTQGYVYPNQLFHTMLITKKPIFIKNPVHTVKNETIELFNLSSLIVAPICHYEEVLGWVTLDQVGKEFDCTQEDLQLVEEVCNRIGLFLKNFGHNVSPSNNIELTDRELSVLMLLADGYDNKKMGDFLHLSEHTIRDYISNLMIKLKAKNRTQVVSSGFRLGLLT</sequence>
<dbReference type="Pfam" id="PF01590">
    <property type="entry name" value="GAF"/>
    <property type="match status" value="1"/>
</dbReference>
<evidence type="ECO:0000256" key="1">
    <source>
        <dbReference type="ARBA" id="ARBA00023015"/>
    </source>
</evidence>
<dbReference type="InterPro" id="IPR029016">
    <property type="entry name" value="GAF-like_dom_sf"/>
</dbReference>
<dbReference type="KEGG" id="psyo:PB01_10575"/>
<dbReference type="InterPro" id="IPR000792">
    <property type="entry name" value="Tscrpt_reg_LuxR_C"/>
</dbReference>
<evidence type="ECO:0000256" key="3">
    <source>
        <dbReference type="ARBA" id="ARBA00023163"/>
    </source>
</evidence>
<keyword evidence="1" id="KW-0805">Transcription regulation</keyword>
<keyword evidence="3" id="KW-0804">Transcription</keyword>
<protein>
    <submittedName>
        <fullName evidence="5">GAF domain-containing protein</fullName>
    </submittedName>
</protein>
<dbReference type="SMART" id="SM00421">
    <property type="entry name" value="HTH_LUXR"/>
    <property type="match status" value="1"/>
</dbReference>
<proteinExistence type="predicted"/>
<dbReference type="CDD" id="cd06170">
    <property type="entry name" value="LuxR_C_like"/>
    <property type="match status" value="1"/>
</dbReference>
<dbReference type="PROSITE" id="PS50043">
    <property type="entry name" value="HTH_LUXR_2"/>
    <property type="match status" value="1"/>
</dbReference>
<accession>A0A5J6SMJ8</accession>
<evidence type="ECO:0000256" key="2">
    <source>
        <dbReference type="ARBA" id="ARBA00023125"/>
    </source>
</evidence>
<reference evidence="5 6" key="1">
    <citation type="submission" date="2018-07" db="EMBL/GenBank/DDBJ databases">
        <title>Complete genome sequence of Psychrobacillus sp. PB01, isolated from iceberg, and comparative genome analysis of Psychrobacillus strains.</title>
        <authorList>
            <person name="Lee P.C."/>
        </authorList>
    </citation>
    <scope>NUCLEOTIDE SEQUENCE [LARGE SCALE GENOMIC DNA]</scope>
    <source>
        <strain evidence="5 6">PB01</strain>
    </source>
</reference>
<dbReference type="GO" id="GO:0045892">
    <property type="term" value="P:negative regulation of DNA-templated transcription"/>
    <property type="evidence" value="ECO:0007669"/>
    <property type="project" value="UniProtKB-ARBA"/>
</dbReference>
<dbReference type="SUPFAM" id="SSF46894">
    <property type="entry name" value="C-terminal effector domain of the bipartite response regulators"/>
    <property type="match status" value="1"/>
</dbReference>
<dbReference type="PRINTS" id="PR00038">
    <property type="entry name" value="HTHLUXR"/>
</dbReference>
<dbReference type="Pfam" id="PF00196">
    <property type="entry name" value="GerE"/>
    <property type="match status" value="1"/>
</dbReference>
<name>A0A5J6SMJ8_9BACI</name>
<dbReference type="InterPro" id="IPR036388">
    <property type="entry name" value="WH-like_DNA-bd_sf"/>
</dbReference>
<dbReference type="GO" id="GO:0003677">
    <property type="term" value="F:DNA binding"/>
    <property type="evidence" value="ECO:0007669"/>
    <property type="project" value="UniProtKB-KW"/>
</dbReference>
<keyword evidence="2" id="KW-0238">DNA-binding</keyword>
<dbReference type="PANTHER" id="PTHR44688:SF16">
    <property type="entry name" value="DNA-BINDING TRANSCRIPTIONAL ACTIVATOR DEVR_DOSR"/>
    <property type="match status" value="1"/>
</dbReference>
<dbReference type="EMBL" id="CP031223">
    <property type="protein sequence ID" value="QFF99240.1"/>
    <property type="molecule type" value="Genomic_DNA"/>
</dbReference>
<evidence type="ECO:0000259" key="4">
    <source>
        <dbReference type="PROSITE" id="PS50043"/>
    </source>
</evidence>
<evidence type="ECO:0000313" key="6">
    <source>
        <dbReference type="Proteomes" id="UP000325517"/>
    </source>
</evidence>
<organism evidence="5 6">
    <name type="scientific">Psychrobacillus glaciei</name>
    <dbReference type="NCBI Taxonomy" id="2283160"/>
    <lineage>
        <taxon>Bacteria</taxon>
        <taxon>Bacillati</taxon>
        <taxon>Bacillota</taxon>
        <taxon>Bacilli</taxon>
        <taxon>Bacillales</taxon>
        <taxon>Bacillaceae</taxon>
        <taxon>Psychrobacillus</taxon>
    </lineage>
</organism>
<dbReference type="Gene3D" id="3.30.450.40">
    <property type="match status" value="1"/>
</dbReference>
<dbReference type="InterPro" id="IPR016032">
    <property type="entry name" value="Sig_transdc_resp-reg_C-effctor"/>
</dbReference>
<evidence type="ECO:0000313" key="5">
    <source>
        <dbReference type="EMBL" id="QFF99240.1"/>
    </source>
</evidence>
<gene>
    <name evidence="5" type="ORF">PB01_10575</name>
</gene>
<dbReference type="AlphaFoldDB" id="A0A5J6SMJ8"/>
<dbReference type="OrthoDB" id="2825042at2"/>
<dbReference type="RefSeq" id="WP_151700166.1">
    <property type="nucleotide sequence ID" value="NZ_CP031223.1"/>
</dbReference>
<dbReference type="InterPro" id="IPR003018">
    <property type="entry name" value="GAF"/>
</dbReference>